<reference evidence="1" key="1">
    <citation type="submission" date="2015-11" db="EMBL/GenBank/DDBJ databases">
        <title>De novo transcriptome assembly of four potential Pierce s Disease insect vectors from Arizona vineyards.</title>
        <authorList>
            <person name="Tassone E.E."/>
        </authorList>
    </citation>
    <scope>NUCLEOTIDE SEQUENCE</scope>
</reference>
<evidence type="ECO:0008006" key="2">
    <source>
        <dbReference type="Google" id="ProtNLM"/>
    </source>
</evidence>
<dbReference type="EMBL" id="GECZ01012644">
    <property type="protein sequence ID" value="JAS57125.1"/>
    <property type="molecule type" value="Transcribed_RNA"/>
</dbReference>
<feature type="non-terminal residue" evidence="1">
    <location>
        <position position="114"/>
    </location>
</feature>
<gene>
    <name evidence="1" type="ORF">g.3513</name>
</gene>
<feature type="non-terminal residue" evidence="1">
    <location>
        <position position="1"/>
    </location>
</feature>
<proteinExistence type="predicted"/>
<protein>
    <recommendedName>
        <fullName evidence="2">PHD-type domain-containing protein</fullName>
    </recommendedName>
</protein>
<evidence type="ECO:0000313" key="1">
    <source>
        <dbReference type="EMBL" id="JAS57125.1"/>
    </source>
</evidence>
<organism evidence="1">
    <name type="scientific">Cuerna arida</name>
    <dbReference type="NCBI Taxonomy" id="1464854"/>
    <lineage>
        <taxon>Eukaryota</taxon>
        <taxon>Metazoa</taxon>
        <taxon>Ecdysozoa</taxon>
        <taxon>Arthropoda</taxon>
        <taxon>Hexapoda</taxon>
        <taxon>Insecta</taxon>
        <taxon>Pterygota</taxon>
        <taxon>Neoptera</taxon>
        <taxon>Paraneoptera</taxon>
        <taxon>Hemiptera</taxon>
        <taxon>Auchenorrhyncha</taxon>
        <taxon>Membracoidea</taxon>
        <taxon>Cicadellidae</taxon>
        <taxon>Cicadellinae</taxon>
        <taxon>Proconiini</taxon>
        <taxon>Cuerna</taxon>
    </lineage>
</organism>
<name>A0A1B6G3V5_9HEMI</name>
<dbReference type="AlphaFoldDB" id="A0A1B6G3V5"/>
<accession>A0A1B6G3V5</accession>
<sequence length="114" mass="13066">WYHSRCLNWPDSRLKKMTKSEVDLWRCSSCLNKTDISSDITDLEKKIHDLSVVDSLDHETSLTLAAEVGNALLSENMLLKQELHELKTKAGEGILVIEDRLKAMEEVINEQLEK</sequence>